<dbReference type="Proteomes" id="UP000268310">
    <property type="component" value="Chromosome"/>
</dbReference>
<dbReference type="EMBL" id="BSUW01000001">
    <property type="protein sequence ID" value="GMA71480.1"/>
    <property type="molecule type" value="Genomic_DNA"/>
</dbReference>
<dbReference type="KEGG" id="too:C7K38_10295"/>
<reference evidence="10 12" key="1">
    <citation type="journal article" date="2012" name="Int. J. Syst. Evol. Microbiol.">
        <title>Characterization of Tetragenococcus strains from sugar thick juice reveals a novel species, Tetragenococcus osmophilus sp. nov., and divides Tetragenococcus halophilus into two subspecies, T. halophilus subsp. halophilus subsp. nov. and T. halophilus subsp. flandriensis subsp. nov.</title>
        <authorList>
            <person name="Juste A."/>
            <person name="Van Trappen S."/>
            <person name="Verreth C."/>
            <person name="Cleenwerck I."/>
            <person name="De Vos P."/>
            <person name="Lievens B."/>
            <person name="Willems K.A."/>
        </authorList>
    </citation>
    <scope>NUCLEOTIDE SEQUENCE [LARGE SCALE GENOMIC DNA]</scope>
    <source>
        <strain evidence="10 12">JCM 31126</strain>
    </source>
</reference>
<evidence type="ECO:0000256" key="6">
    <source>
        <dbReference type="ARBA" id="ARBA00023056"/>
    </source>
</evidence>
<evidence type="ECO:0000313" key="13">
    <source>
        <dbReference type="Proteomes" id="UP001157039"/>
    </source>
</evidence>
<evidence type="ECO:0000256" key="3">
    <source>
        <dbReference type="ARBA" id="ARBA00010281"/>
    </source>
</evidence>
<reference evidence="11 13" key="2">
    <citation type="journal article" date="2014" name="Int. J. Syst. Evol. Microbiol.">
        <title>Complete genome sequence of Corynebacterium casei LMG S-19264T (=DSM 44701T), isolated from a smear-ripened cheese.</title>
        <authorList>
            <consortium name="US DOE Joint Genome Institute (JGI-PGF)"/>
            <person name="Walter F."/>
            <person name="Albersmeier A."/>
            <person name="Kalinowski J."/>
            <person name="Ruckert C."/>
        </authorList>
    </citation>
    <scope>NUCLEOTIDE SEQUENCE [LARGE SCALE GENOMIC DNA]</scope>
    <source>
        <strain evidence="11 13">NBRC 114545</strain>
    </source>
</reference>
<dbReference type="InterPro" id="IPR011835">
    <property type="entry name" value="GS/SS"/>
</dbReference>
<evidence type="ECO:0000256" key="1">
    <source>
        <dbReference type="ARBA" id="ARBA00001478"/>
    </source>
</evidence>
<evidence type="ECO:0000313" key="12">
    <source>
        <dbReference type="Proteomes" id="UP000268310"/>
    </source>
</evidence>
<dbReference type="Pfam" id="PF08323">
    <property type="entry name" value="Glyco_transf_5"/>
    <property type="match status" value="1"/>
</dbReference>
<dbReference type="AlphaFoldDB" id="A0AA37XKS3"/>
<dbReference type="Pfam" id="PF00534">
    <property type="entry name" value="Glycos_transf_1"/>
    <property type="match status" value="1"/>
</dbReference>
<reference evidence="10" key="3">
    <citation type="submission" date="2018-03" db="EMBL/GenBank/DDBJ databases">
        <authorList>
            <person name="Jeon C.O."/>
        </authorList>
    </citation>
    <scope>NUCLEOTIDE SEQUENCE</scope>
    <source>
        <strain evidence="10">JCM 31126</strain>
    </source>
</reference>
<protein>
    <recommendedName>
        <fullName evidence="7">Glycogen synthase</fullName>
        <ecNumber evidence="7">2.4.1.21</ecNumber>
    </recommendedName>
    <alternativeName>
        <fullName evidence="7">Starch [bacterial glycogen] synthase</fullName>
    </alternativeName>
</protein>
<dbReference type="EMBL" id="CP027783">
    <property type="protein sequence ID" value="AYW48731.1"/>
    <property type="molecule type" value="Genomic_DNA"/>
</dbReference>
<evidence type="ECO:0000256" key="5">
    <source>
        <dbReference type="ARBA" id="ARBA00022679"/>
    </source>
</evidence>
<dbReference type="PANTHER" id="PTHR45825:SF11">
    <property type="entry name" value="ALPHA AMYLASE DOMAIN-CONTAINING PROTEIN"/>
    <property type="match status" value="1"/>
</dbReference>
<gene>
    <name evidence="7 11" type="primary">glgA</name>
    <name evidence="10" type="ORF">C7K38_10295</name>
    <name evidence="11" type="ORF">GCM10025885_05290</name>
</gene>
<sequence>MKLLFAAAECAPFFKTGGLGDVAGTLPNVLANEGVETVVVLPYFTKMSEEKKKQLENVSNFVVNVGWRQQYCGIKRLIEDKVTYYFIDNLYYFDRENLYGYYDDGERFAFFQMAIIELMEKINFIPDILHVNDYHTAMIPCLLKEKYHWVQAYQGIQTVLTIHNIQFQGQYGREILPDLFGMGTERYDDGTLRLGDAVNFMKAGILYADRITTVSPSYAQEIQSTEFGCGLEVILRMEAGKLSGILNGIDYKANDPETDPVLTTHYSMKDLSGKQENKLALQKTVGLEQNSAVPLIGVVSRLTYQKGFHLLIDEFENLLQMDVQFVLLGTGDPDFERGFTEIAQRYPQKSAVVIDFDIGLAQKIYASADLFLMPSSFEPCGLSQMIAMRYGTLPLVHEVGGLKDTVIPYDPIEGKGTGFGFQEFSSFRFMECIKKAVDLYHFSPRTWQEMAQAAMKQDFSWTNSSRQYLDLYQQLANVE</sequence>
<keyword evidence="5 7" id="KW-0808">Transferase</keyword>
<evidence type="ECO:0000256" key="7">
    <source>
        <dbReference type="HAMAP-Rule" id="MF_00484"/>
    </source>
</evidence>
<feature type="domain" description="Glycosyl transferase family 1" evidence="8">
    <location>
        <begin position="293"/>
        <end position="437"/>
    </location>
</feature>
<dbReference type="NCBIfam" id="NF001898">
    <property type="entry name" value="PRK00654.1-1"/>
    <property type="match status" value="1"/>
</dbReference>
<name>A0AA37XKS3_9ENTE</name>
<dbReference type="PANTHER" id="PTHR45825">
    <property type="entry name" value="GRANULE-BOUND STARCH SYNTHASE 1, CHLOROPLASTIC/AMYLOPLASTIC"/>
    <property type="match status" value="1"/>
</dbReference>
<feature type="binding site" evidence="7">
    <location>
        <position position="15"/>
    </location>
    <ligand>
        <name>ADP-alpha-D-glucose</name>
        <dbReference type="ChEBI" id="CHEBI:57498"/>
    </ligand>
</feature>
<proteinExistence type="inferred from homology"/>
<keyword evidence="12" id="KW-1185">Reference proteome</keyword>
<evidence type="ECO:0000259" key="9">
    <source>
        <dbReference type="Pfam" id="PF08323"/>
    </source>
</evidence>
<dbReference type="RefSeq" id="WP_123936513.1">
    <property type="nucleotide sequence ID" value="NZ_BSUW01000001.1"/>
</dbReference>
<organism evidence="11 13">
    <name type="scientific">Tetragenococcus osmophilus</name>
    <dbReference type="NCBI Taxonomy" id="526944"/>
    <lineage>
        <taxon>Bacteria</taxon>
        <taxon>Bacillati</taxon>
        <taxon>Bacillota</taxon>
        <taxon>Bacilli</taxon>
        <taxon>Lactobacillales</taxon>
        <taxon>Enterococcaceae</taxon>
        <taxon>Tetragenococcus</taxon>
    </lineage>
</organism>
<evidence type="ECO:0000259" key="8">
    <source>
        <dbReference type="Pfam" id="PF00534"/>
    </source>
</evidence>
<evidence type="ECO:0000313" key="11">
    <source>
        <dbReference type="EMBL" id="GMA71480.1"/>
    </source>
</evidence>
<dbReference type="CDD" id="cd03791">
    <property type="entry name" value="GT5_Glycogen_synthase_DULL1-like"/>
    <property type="match status" value="1"/>
</dbReference>
<evidence type="ECO:0000256" key="4">
    <source>
        <dbReference type="ARBA" id="ARBA00022676"/>
    </source>
</evidence>
<dbReference type="Proteomes" id="UP001157039">
    <property type="component" value="Unassembled WGS sequence"/>
</dbReference>
<dbReference type="InterPro" id="IPR013534">
    <property type="entry name" value="Starch_synth_cat_dom"/>
</dbReference>
<dbReference type="SUPFAM" id="SSF53756">
    <property type="entry name" value="UDP-Glycosyltransferase/glycogen phosphorylase"/>
    <property type="match status" value="1"/>
</dbReference>
<dbReference type="EC" id="2.4.1.21" evidence="7"/>
<dbReference type="GO" id="GO:0004373">
    <property type="term" value="F:alpha-1,4-glucan glucosyltransferase (UDP-glucose donor) activity"/>
    <property type="evidence" value="ECO:0007669"/>
    <property type="project" value="InterPro"/>
</dbReference>
<dbReference type="NCBIfam" id="TIGR02095">
    <property type="entry name" value="glgA"/>
    <property type="match status" value="1"/>
</dbReference>
<comment type="function">
    <text evidence="2 7">Synthesizes alpha-1,4-glucan chains using ADP-glucose.</text>
</comment>
<dbReference type="GO" id="GO:0005978">
    <property type="term" value="P:glycogen biosynthetic process"/>
    <property type="evidence" value="ECO:0007669"/>
    <property type="project" value="UniProtKB-UniRule"/>
</dbReference>
<dbReference type="HAMAP" id="MF_00484">
    <property type="entry name" value="Glycogen_synth"/>
    <property type="match status" value="1"/>
</dbReference>
<accession>A0AA37XKS3</accession>
<comment type="pathway">
    <text evidence="7">Glycan biosynthesis; glycogen biosynthesis.</text>
</comment>
<dbReference type="GO" id="GO:0009011">
    <property type="term" value="F:alpha-1,4-glucan glucosyltransferase (ADP-glucose donor) activity"/>
    <property type="evidence" value="ECO:0007669"/>
    <property type="project" value="UniProtKB-UniRule"/>
</dbReference>
<comment type="similarity">
    <text evidence="3 7">Belongs to the glycosyltransferase 1 family. Bacterial/plant glycogen synthase subfamily.</text>
</comment>
<evidence type="ECO:0000256" key="2">
    <source>
        <dbReference type="ARBA" id="ARBA00002764"/>
    </source>
</evidence>
<evidence type="ECO:0000313" key="10">
    <source>
        <dbReference type="EMBL" id="AYW48731.1"/>
    </source>
</evidence>
<feature type="domain" description="Starch synthase catalytic" evidence="9">
    <location>
        <begin position="2"/>
        <end position="236"/>
    </location>
</feature>
<dbReference type="InterPro" id="IPR001296">
    <property type="entry name" value="Glyco_trans_1"/>
</dbReference>
<keyword evidence="6 7" id="KW-0320">Glycogen biosynthesis</keyword>
<keyword evidence="4 7" id="KW-0328">Glycosyltransferase</keyword>
<comment type="catalytic activity">
    <reaction evidence="1 7">
        <text>[(1-&gt;4)-alpha-D-glucosyl](n) + ADP-alpha-D-glucose = [(1-&gt;4)-alpha-D-glucosyl](n+1) + ADP + H(+)</text>
        <dbReference type="Rhea" id="RHEA:18189"/>
        <dbReference type="Rhea" id="RHEA-COMP:9584"/>
        <dbReference type="Rhea" id="RHEA-COMP:9587"/>
        <dbReference type="ChEBI" id="CHEBI:15378"/>
        <dbReference type="ChEBI" id="CHEBI:15444"/>
        <dbReference type="ChEBI" id="CHEBI:57498"/>
        <dbReference type="ChEBI" id="CHEBI:456216"/>
        <dbReference type="EC" id="2.4.1.21"/>
    </reaction>
</comment>
<dbReference type="Gene3D" id="3.40.50.2000">
    <property type="entry name" value="Glycogen Phosphorylase B"/>
    <property type="match status" value="2"/>
</dbReference>
<reference evidence="11" key="4">
    <citation type="submission" date="2023-02" db="EMBL/GenBank/DDBJ databases">
        <authorList>
            <person name="Sun Q."/>
            <person name="Mori K."/>
        </authorList>
    </citation>
    <scope>NUCLEOTIDE SEQUENCE</scope>
    <source>
        <strain evidence="11">NBRC 114545</strain>
    </source>
</reference>